<name>A0A4R3YWA6_9GAMM</name>
<dbReference type="InterPro" id="IPR041698">
    <property type="entry name" value="Methyltransf_25"/>
</dbReference>
<sequence length="243" mass="26983">MTPMTSMTQQIRQPNVNGTNGIFNDDFSRRYDAYNSRLAVFGDNLYSLTGLLLAVLPDDANVLCIGAGTGKEMLNLAEAHPGWHFTGVDPSPDMLRVCGEKLRQAGISARCTLINGVIDDVPAGENYHAVICMLVTHFIVEPARQEIYRQMAARLKQGGKLVIAEIAADMAADDFKQQLLSWTAMHEVASQTTHDPEEIRAQFNQKLRILPPAETELLMVKAGFNQPYHFFQALLIHAWIATK</sequence>
<dbReference type="Proteomes" id="UP000295719">
    <property type="component" value="Unassembled WGS sequence"/>
</dbReference>
<dbReference type="Gene3D" id="3.40.50.150">
    <property type="entry name" value="Vaccinia Virus protein VP39"/>
    <property type="match status" value="1"/>
</dbReference>
<dbReference type="GO" id="GO:0032259">
    <property type="term" value="P:methylation"/>
    <property type="evidence" value="ECO:0007669"/>
    <property type="project" value="UniProtKB-KW"/>
</dbReference>
<evidence type="ECO:0000313" key="2">
    <source>
        <dbReference type="EMBL" id="TCV96786.1"/>
    </source>
</evidence>
<dbReference type="SUPFAM" id="SSF53335">
    <property type="entry name" value="S-adenosyl-L-methionine-dependent methyltransferases"/>
    <property type="match status" value="1"/>
</dbReference>
<dbReference type="PANTHER" id="PTHR43667">
    <property type="entry name" value="CYCLOPROPANE-FATTY-ACYL-PHOSPHOLIPID SYNTHASE"/>
    <property type="match status" value="1"/>
</dbReference>
<dbReference type="Pfam" id="PF13649">
    <property type="entry name" value="Methyltransf_25"/>
    <property type="match status" value="1"/>
</dbReference>
<dbReference type="InterPro" id="IPR029063">
    <property type="entry name" value="SAM-dependent_MTases_sf"/>
</dbReference>
<protein>
    <submittedName>
        <fullName evidence="2">tRNA (Cmo5U34)-methyltransferase</fullName>
    </submittedName>
</protein>
<evidence type="ECO:0000259" key="1">
    <source>
        <dbReference type="Pfam" id="PF13649"/>
    </source>
</evidence>
<dbReference type="AlphaFoldDB" id="A0A4R3YWA6"/>
<dbReference type="InterPro" id="IPR050723">
    <property type="entry name" value="CFA/CMAS"/>
</dbReference>
<keyword evidence="2" id="KW-0808">Transferase</keyword>
<gene>
    <name evidence="2" type="ORF">EDC52_104226</name>
</gene>
<feature type="domain" description="Methyltransferase" evidence="1">
    <location>
        <begin position="62"/>
        <end position="159"/>
    </location>
</feature>
<dbReference type="EMBL" id="SMCR01000004">
    <property type="protein sequence ID" value="TCV96786.1"/>
    <property type="molecule type" value="Genomic_DNA"/>
</dbReference>
<comment type="caution">
    <text evidence="2">The sequence shown here is derived from an EMBL/GenBank/DDBJ whole genome shotgun (WGS) entry which is preliminary data.</text>
</comment>
<evidence type="ECO:0000313" key="3">
    <source>
        <dbReference type="Proteomes" id="UP000295719"/>
    </source>
</evidence>
<dbReference type="CDD" id="cd02440">
    <property type="entry name" value="AdoMet_MTases"/>
    <property type="match status" value="1"/>
</dbReference>
<dbReference type="PANTHER" id="PTHR43667:SF2">
    <property type="entry name" value="FATTY ACID C-METHYL TRANSFERASE"/>
    <property type="match status" value="1"/>
</dbReference>
<reference evidence="2 3" key="1">
    <citation type="submission" date="2019-03" db="EMBL/GenBank/DDBJ databases">
        <title>Genomic Encyclopedia of Type Strains, Phase IV (KMG-IV): sequencing the most valuable type-strain genomes for metagenomic binning, comparative biology and taxonomic classification.</title>
        <authorList>
            <person name="Goeker M."/>
        </authorList>
    </citation>
    <scope>NUCLEOTIDE SEQUENCE [LARGE SCALE GENOMIC DNA]</scope>
    <source>
        <strain evidence="2 3">DSM 19580</strain>
    </source>
</reference>
<organism evidence="2 3">
    <name type="scientific">Biostraticola tofi</name>
    <dbReference type="NCBI Taxonomy" id="466109"/>
    <lineage>
        <taxon>Bacteria</taxon>
        <taxon>Pseudomonadati</taxon>
        <taxon>Pseudomonadota</taxon>
        <taxon>Gammaproteobacteria</taxon>
        <taxon>Enterobacterales</taxon>
        <taxon>Bruguierivoracaceae</taxon>
        <taxon>Biostraticola</taxon>
    </lineage>
</organism>
<keyword evidence="3" id="KW-1185">Reference proteome</keyword>
<keyword evidence="2" id="KW-0489">Methyltransferase</keyword>
<accession>A0A4R3YWA6</accession>
<dbReference type="GO" id="GO:0008168">
    <property type="term" value="F:methyltransferase activity"/>
    <property type="evidence" value="ECO:0007669"/>
    <property type="project" value="UniProtKB-KW"/>
</dbReference>
<proteinExistence type="predicted"/>